<dbReference type="PROSITE" id="PS51091">
    <property type="entry name" value="FN1_2"/>
    <property type="match status" value="1"/>
</dbReference>
<dbReference type="CDD" id="cd00062">
    <property type="entry name" value="FN2"/>
    <property type="match status" value="1"/>
</dbReference>
<dbReference type="InterPro" id="IPR036943">
    <property type="entry name" value="FN_type2_sf"/>
</dbReference>
<dbReference type="InterPro" id="IPR050127">
    <property type="entry name" value="Serine_Proteases_S1"/>
</dbReference>
<dbReference type="SMART" id="SM00130">
    <property type="entry name" value="KR"/>
    <property type="match status" value="1"/>
</dbReference>
<dbReference type="GeneID" id="115529405"/>
<dbReference type="GO" id="GO:0005615">
    <property type="term" value="C:extracellular space"/>
    <property type="evidence" value="ECO:0007669"/>
    <property type="project" value="TreeGrafter"/>
</dbReference>
<evidence type="ECO:0000259" key="24">
    <source>
        <dbReference type="PROSITE" id="PS51092"/>
    </source>
</evidence>
<dbReference type="PANTHER" id="PTHR24264">
    <property type="entry name" value="TRYPSIN-RELATED"/>
    <property type="match status" value="1"/>
</dbReference>
<dbReference type="PROSITE" id="PS51092">
    <property type="entry name" value="FN2_2"/>
    <property type="match status" value="1"/>
</dbReference>
<dbReference type="RefSeq" id="XP_030193972.1">
    <property type="nucleotide sequence ID" value="XM_030338112.1"/>
</dbReference>
<evidence type="ECO:0000256" key="4">
    <source>
        <dbReference type="ARBA" id="ARBA00022572"/>
    </source>
</evidence>
<dbReference type="OMA" id="ETRYEYF"/>
<dbReference type="InterPro" id="IPR000083">
    <property type="entry name" value="Fibronectin_type1"/>
</dbReference>
<dbReference type="GO" id="GO:0031638">
    <property type="term" value="P:zymogen activation"/>
    <property type="evidence" value="ECO:0007669"/>
    <property type="project" value="TreeGrafter"/>
</dbReference>
<feature type="domain" description="Peptidase S1" evidence="22">
    <location>
        <begin position="361"/>
        <end position="597"/>
    </location>
</feature>
<keyword evidence="6 19" id="KW-0732">Signal</keyword>
<dbReference type="GO" id="GO:0033993">
    <property type="term" value="P:response to lipid"/>
    <property type="evidence" value="ECO:0007669"/>
    <property type="project" value="UniProtKB-ARBA"/>
</dbReference>
<evidence type="ECO:0000256" key="14">
    <source>
        <dbReference type="ARBA" id="ARBA00038868"/>
    </source>
</evidence>
<dbReference type="InterPro" id="IPR000562">
    <property type="entry name" value="FN_type2_dom"/>
</dbReference>
<dbReference type="PROSITE" id="PS50070">
    <property type="entry name" value="KRINGLE_2"/>
    <property type="match status" value="1"/>
</dbReference>
<dbReference type="GO" id="GO:1901701">
    <property type="term" value="P:cellular response to oxygen-containing compound"/>
    <property type="evidence" value="ECO:0007669"/>
    <property type="project" value="UniProtKB-ARBA"/>
</dbReference>
<evidence type="ECO:0000259" key="22">
    <source>
        <dbReference type="PROSITE" id="PS50240"/>
    </source>
</evidence>
<evidence type="ECO:0000256" key="6">
    <source>
        <dbReference type="ARBA" id="ARBA00022729"/>
    </source>
</evidence>
<comment type="catalytic activity">
    <reaction evidence="13">
        <text>Preferential cleavage: Arg-|-Xaa, Lys-|-Xaa.</text>
        <dbReference type="EC" id="3.4.21.4"/>
    </reaction>
</comment>
<evidence type="ECO:0000256" key="5">
    <source>
        <dbReference type="ARBA" id="ARBA00022670"/>
    </source>
</evidence>
<dbReference type="PROSITE" id="PS00022">
    <property type="entry name" value="EGF_1"/>
    <property type="match status" value="2"/>
</dbReference>
<evidence type="ECO:0000313" key="26">
    <source>
        <dbReference type="Proteomes" id="UP000694546"/>
    </source>
</evidence>
<keyword evidence="7" id="KW-0677">Repeat</keyword>
<dbReference type="PROSITE" id="PS00021">
    <property type="entry name" value="KRINGLE_1"/>
    <property type="match status" value="1"/>
</dbReference>
<dbReference type="Gene3D" id="2.10.25.10">
    <property type="entry name" value="Laminin"/>
    <property type="match status" value="2"/>
</dbReference>
<dbReference type="InterPro" id="IPR038178">
    <property type="entry name" value="Kringle_sf"/>
</dbReference>
<evidence type="ECO:0000259" key="23">
    <source>
        <dbReference type="PROSITE" id="PS51091"/>
    </source>
</evidence>
<keyword evidence="2" id="KW-0964">Secreted</keyword>
<dbReference type="PROSITE" id="PS50240">
    <property type="entry name" value="TRYPSIN_DOM"/>
    <property type="match status" value="1"/>
</dbReference>
<feature type="disulfide bond" evidence="15">
    <location>
        <begin position="138"/>
        <end position="147"/>
    </location>
</feature>
<dbReference type="Pfam" id="PF00089">
    <property type="entry name" value="Trypsin"/>
    <property type="match status" value="1"/>
</dbReference>
<dbReference type="Proteomes" id="UP000694546">
    <property type="component" value="Chromosome 17"/>
</dbReference>
<feature type="signal peptide" evidence="19">
    <location>
        <begin position="1"/>
        <end position="19"/>
    </location>
</feature>
<evidence type="ECO:0000256" key="2">
    <source>
        <dbReference type="ARBA" id="ARBA00022525"/>
    </source>
</evidence>
<feature type="disulfide bond" evidence="15">
    <location>
        <begin position="119"/>
        <end position="136"/>
    </location>
</feature>
<dbReference type="EC" id="3.4.21.4" evidence="14"/>
<evidence type="ECO:0000256" key="11">
    <source>
        <dbReference type="ARBA" id="ARBA00023157"/>
    </source>
</evidence>
<comment type="subcellular location">
    <subcellularLocation>
        <location evidence="1">Secreted</location>
        <location evidence="1">Extracellular space</location>
    </subcellularLocation>
</comment>
<dbReference type="SMART" id="SM00181">
    <property type="entry name" value="EGF"/>
    <property type="match status" value="2"/>
</dbReference>
<evidence type="ECO:0000256" key="12">
    <source>
        <dbReference type="ARBA" id="ARBA00023180"/>
    </source>
</evidence>
<dbReference type="SUPFAM" id="SSF50494">
    <property type="entry name" value="Trypsin-like serine proteases"/>
    <property type="match status" value="1"/>
</dbReference>
<keyword evidence="3 15" id="KW-0245">EGF-like domain</keyword>
<name>A0A8C4ZGP2_GADMO</name>
<keyword evidence="10" id="KW-0865">Zymogen</keyword>
<dbReference type="Gene3D" id="2.40.10.10">
    <property type="entry name" value="Trypsin-like serine proteases"/>
    <property type="match status" value="1"/>
</dbReference>
<dbReference type="PRINTS" id="PR00722">
    <property type="entry name" value="CHYMOTRYPSIN"/>
</dbReference>
<keyword evidence="9 18" id="KW-0720">Serine protease</keyword>
<feature type="chain" id="PRO_5047202083" description="trypsin" evidence="19">
    <location>
        <begin position="20"/>
        <end position="606"/>
    </location>
</feature>
<keyword evidence="8 18" id="KW-0378">Hydrolase</keyword>
<dbReference type="SUPFAM" id="SSF57440">
    <property type="entry name" value="Kringle-like"/>
    <property type="match status" value="2"/>
</dbReference>
<protein>
    <recommendedName>
        <fullName evidence="14">trypsin</fullName>
        <ecNumber evidence="14">3.4.21.4</ecNumber>
    </recommendedName>
</protein>
<feature type="domain" description="EGF-like" evidence="20">
    <location>
        <begin position="110"/>
        <end position="148"/>
    </location>
</feature>
<dbReference type="CDD" id="cd00108">
    <property type="entry name" value="KR"/>
    <property type="match status" value="1"/>
</dbReference>
<keyword evidence="5 18" id="KW-0645">Protease</keyword>
<dbReference type="InterPro" id="IPR001254">
    <property type="entry name" value="Trypsin_dom"/>
</dbReference>
<keyword evidence="4 16" id="KW-0420">Kringle</keyword>
<feature type="disulfide bond" evidence="15">
    <location>
        <begin position="219"/>
        <end position="228"/>
    </location>
</feature>
<dbReference type="CDD" id="cd00190">
    <property type="entry name" value="Tryp_SPc"/>
    <property type="match status" value="1"/>
</dbReference>
<proteinExistence type="predicted"/>
<evidence type="ECO:0000256" key="1">
    <source>
        <dbReference type="ARBA" id="ARBA00004239"/>
    </source>
</evidence>
<feature type="domain" description="EGF-like" evidence="20">
    <location>
        <begin position="191"/>
        <end position="229"/>
    </location>
</feature>
<gene>
    <name evidence="25" type="primary">HGFAC</name>
</gene>
<dbReference type="Pfam" id="PF00040">
    <property type="entry name" value="fn2"/>
    <property type="match status" value="1"/>
</dbReference>
<dbReference type="AlphaFoldDB" id="A0A8C4ZGP2"/>
<dbReference type="Pfam" id="PF00008">
    <property type="entry name" value="EGF"/>
    <property type="match status" value="1"/>
</dbReference>
<dbReference type="InterPro" id="IPR009003">
    <property type="entry name" value="Peptidase_S1_PA"/>
</dbReference>
<dbReference type="InterPro" id="IPR043504">
    <property type="entry name" value="Peptidase_S1_PA_chymotrypsin"/>
</dbReference>
<keyword evidence="26" id="KW-1185">Reference proteome</keyword>
<evidence type="ECO:0000256" key="8">
    <source>
        <dbReference type="ARBA" id="ARBA00022801"/>
    </source>
</evidence>
<dbReference type="InterPro" id="IPR018114">
    <property type="entry name" value="TRYPSIN_HIS"/>
</dbReference>
<keyword evidence="12" id="KW-0325">Glycoprotein</keyword>
<feature type="disulfide bond" evidence="15">
    <location>
        <begin position="200"/>
        <end position="217"/>
    </location>
</feature>
<sequence length="606" mass="67592">MWGSTMEYFMFLLVPCVFGASKTRIILPGYEIVNTRNTTRDRTKALTTSGKECAFPFRQGGIIHHQCITVRSSRPWCSLTHNFDRDFQWGFCVPVVSQPNVVLHSSRRRLLDPCQVNPCQNGGLCSLVPHKDSFECSCPESFSGRLCEHTKCYETGHLRFYDIGESWGRIHLRNVELCSCVAGETRCERVRYTGCHSNPCENEGTCRQISDTGDRVCHCRPRFSGPLCSLEAETKCYSSRGRGYRGVVGVALSGARCLPWNSDLLHNELHLGTVEGARGKGLGAHNYCRNPDGDTRPWCYVLDGGAISWEPCDVPTCSSVTFRRMVLTNHRPGITQTISTRPFKTPSCGRRHKKRIARGRIIGGSSALPGAHPWMAAIYSGRTDFCGGTLIASCWVLTAAHCFLNNPLRSTIRVVLGQQNFNVSGPDSRTFGVDRYVPHEKFSVFNPTLHDIMLVKLTKVNGVCVKKSQFIRPICLPEPDMKFQDGFCCSISGWGHMEEARTQYSTLQEGRVPLVPQDYCTRPEVYGDHVTSNMLCAGNGNCVDACQGDSGGPLACSQGDVSFLYGIISWGHGCRQGKPGVYTRVANYMEWINRVLKRKPRRRQVP</sequence>
<evidence type="ECO:0000256" key="9">
    <source>
        <dbReference type="ARBA" id="ARBA00022825"/>
    </source>
</evidence>
<dbReference type="PROSITE" id="PS00134">
    <property type="entry name" value="TRYPSIN_HIS"/>
    <property type="match status" value="1"/>
</dbReference>
<dbReference type="PROSITE" id="PS50026">
    <property type="entry name" value="EGF_3"/>
    <property type="match status" value="2"/>
</dbReference>
<comment type="caution">
    <text evidence="17">Lacks conserved residue(s) required for the propagation of feature annotation.</text>
</comment>
<dbReference type="Gene3D" id="2.40.20.10">
    <property type="entry name" value="Plasminogen Kringle 4"/>
    <property type="match status" value="1"/>
</dbReference>
<dbReference type="InterPro" id="IPR013806">
    <property type="entry name" value="Kringle-like"/>
</dbReference>
<accession>A0A8C4ZGP2</accession>
<dbReference type="SMART" id="SM00020">
    <property type="entry name" value="Tryp_SPc"/>
    <property type="match status" value="1"/>
</dbReference>
<dbReference type="GeneTree" id="ENSGT00940000159778"/>
<evidence type="ECO:0000256" key="7">
    <source>
        <dbReference type="ARBA" id="ARBA00022737"/>
    </source>
</evidence>
<evidence type="ECO:0000259" key="21">
    <source>
        <dbReference type="PROSITE" id="PS50070"/>
    </source>
</evidence>
<dbReference type="SUPFAM" id="SSF57196">
    <property type="entry name" value="EGF/Laminin"/>
    <property type="match status" value="1"/>
</dbReference>
<feature type="domain" description="Kringle" evidence="21">
    <location>
        <begin position="235"/>
        <end position="317"/>
    </location>
</feature>
<dbReference type="InterPro" id="IPR018056">
    <property type="entry name" value="Kringle_CS"/>
</dbReference>
<dbReference type="InterPro" id="IPR001314">
    <property type="entry name" value="Peptidase_S1A"/>
</dbReference>
<dbReference type="PROSITE" id="PS00135">
    <property type="entry name" value="TRYPSIN_SER"/>
    <property type="match status" value="1"/>
</dbReference>
<dbReference type="CDD" id="cd00061">
    <property type="entry name" value="FN1"/>
    <property type="match status" value="1"/>
</dbReference>
<evidence type="ECO:0000256" key="13">
    <source>
        <dbReference type="ARBA" id="ARBA00036320"/>
    </source>
</evidence>
<evidence type="ECO:0000256" key="18">
    <source>
        <dbReference type="RuleBase" id="RU363034"/>
    </source>
</evidence>
<evidence type="ECO:0000259" key="20">
    <source>
        <dbReference type="PROSITE" id="PS50026"/>
    </source>
</evidence>
<evidence type="ECO:0000256" key="17">
    <source>
        <dbReference type="PROSITE-ProRule" id="PRU00479"/>
    </source>
</evidence>
<feature type="domain" description="Fibronectin type-II" evidence="24">
    <location>
        <begin position="48"/>
        <end position="94"/>
    </location>
</feature>
<dbReference type="Ensembl" id="ENSGMOT00000012124.2">
    <property type="protein sequence ID" value="ENSGMOP00000011807.2"/>
    <property type="gene ID" value="ENSGMOG00000011028.2"/>
</dbReference>
<dbReference type="InterPro" id="IPR000001">
    <property type="entry name" value="Kringle"/>
</dbReference>
<evidence type="ECO:0000256" key="16">
    <source>
        <dbReference type="PROSITE-ProRule" id="PRU00121"/>
    </source>
</evidence>
<feature type="domain" description="Fibronectin type-I" evidence="23">
    <location>
        <begin position="150"/>
        <end position="190"/>
    </location>
</feature>
<evidence type="ECO:0000256" key="3">
    <source>
        <dbReference type="ARBA" id="ARBA00022536"/>
    </source>
</evidence>
<dbReference type="InterPro" id="IPR033116">
    <property type="entry name" value="TRYPSIN_SER"/>
</dbReference>
<dbReference type="SMART" id="SM00058">
    <property type="entry name" value="FN1"/>
    <property type="match status" value="1"/>
</dbReference>
<evidence type="ECO:0000256" key="10">
    <source>
        <dbReference type="ARBA" id="ARBA00023145"/>
    </source>
</evidence>
<keyword evidence="11 15" id="KW-1015">Disulfide bond</keyword>
<dbReference type="PRINTS" id="PR00018">
    <property type="entry name" value="KRINGLE"/>
</dbReference>
<dbReference type="GO" id="GO:0004252">
    <property type="term" value="F:serine-type endopeptidase activity"/>
    <property type="evidence" value="ECO:0007669"/>
    <property type="project" value="UniProtKB-EC"/>
</dbReference>
<evidence type="ECO:0000256" key="19">
    <source>
        <dbReference type="SAM" id="SignalP"/>
    </source>
</evidence>
<reference evidence="25" key="1">
    <citation type="submission" date="2025-08" db="UniProtKB">
        <authorList>
            <consortium name="Ensembl"/>
        </authorList>
    </citation>
    <scope>IDENTIFICATION</scope>
</reference>
<dbReference type="Pfam" id="PF00051">
    <property type="entry name" value="Kringle"/>
    <property type="match status" value="1"/>
</dbReference>
<dbReference type="PANTHER" id="PTHR24264:SF43">
    <property type="entry name" value="HEPATOCYTE GROWTH FACTOR ACTIVATOR"/>
    <property type="match status" value="1"/>
</dbReference>
<dbReference type="GO" id="GO:0007596">
    <property type="term" value="P:blood coagulation"/>
    <property type="evidence" value="ECO:0007669"/>
    <property type="project" value="TreeGrafter"/>
</dbReference>
<evidence type="ECO:0000256" key="15">
    <source>
        <dbReference type="PROSITE-ProRule" id="PRU00076"/>
    </source>
</evidence>
<dbReference type="InterPro" id="IPR000742">
    <property type="entry name" value="EGF"/>
</dbReference>
<evidence type="ECO:0000313" key="25">
    <source>
        <dbReference type="Ensembl" id="ENSGMOP00000011807.2"/>
    </source>
</evidence>
<dbReference type="CDD" id="cd00054">
    <property type="entry name" value="EGF_CA"/>
    <property type="match status" value="1"/>
</dbReference>
<dbReference type="SMART" id="SM00059">
    <property type="entry name" value="FN2"/>
    <property type="match status" value="1"/>
</dbReference>
<reference evidence="25" key="2">
    <citation type="submission" date="2025-09" db="UniProtKB">
        <authorList>
            <consortium name="Ensembl"/>
        </authorList>
    </citation>
    <scope>IDENTIFICATION</scope>
</reference>
<dbReference type="PROSITE" id="PS01253">
    <property type="entry name" value="FN1_1"/>
    <property type="match status" value="1"/>
</dbReference>
<dbReference type="OrthoDB" id="9925451at2759"/>
<organism evidence="25 26">
    <name type="scientific">Gadus morhua</name>
    <name type="common">Atlantic cod</name>
    <dbReference type="NCBI Taxonomy" id="8049"/>
    <lineage>
        <taxon>Eukaryota</taxon>
        <taxon>Metazoa</taxon>
        <taxon>Chordata</taxon>
        <taxon>Craniata</taxon>
        <taxon>Vertebrata</taxon>
        <taxon>Euteleostomi</taxon>
        <taxon>Actinopterygii</taxon>
        <taxon>Neopterygii</taxon>
        <taxon>Teleostei</taxon>
        <taxon>Neoteleostei</taxon>
        <taxon>Acanthomorphata</taxon>
        <taxon>Zeiogadaria</taxon>
        <taxon>Gadariae</taxon>
        <taxon>Gadiformes</taxon>
        <taxon>Gadoidei</taxon>
        <taxon>Gadidae</taxon>
        <taxon>Gadus</taxon>
    </lineage>
</organism>
<dbReference type="Gene3D" id="2.10.10.10">
    <property type="entry name" value="Fibronectin, type II, collagen-binding"/>
    <property type="match status" value="1"/>
</dbReference>